<reference evidence="8 9" key="1">
    <citation type="journal article" date="2024" name="Nat. Commun.">
        <title>Phylogenomics reveals the evolutionary origins of lichenization in chlorophyte algae.</title>
        <authorList>
            <person name="Puginier C."/>
            <person name="Libourel C."/>
            <person name="Otte J."/>
            <person name="Skaloud P."/>
            <person name="Haon M."/>
            <person name="Grisel S."/>
            <person name="Petersen M."/>
            <person name="Berrin J.G."/>
            <person name="Delaux P.M."/>
            <person name="Dal Grande F."/>
            <person name="Keller J."/>
        </authorList>
    </citation>
    <scope>NUCLEOTIDE SEQUENCE [LARGE SCALE GENOMIC DNA]</scope>
    <source>
        <strain evidence="8 9">SAG 2043</strain>
    </source>
</reference>
<organism evidence="8 9">
    <name type="scientific">[Myrmecia] bisecta</name>
    <dbReference type="NCBI Taxonomy" id="41462"/>
    <lineage>
        <taxon>Eukaryota</taxon>
        <taxon>Viridiplantae</taxon>
        <taxon>Chlorophyta</taxon>
        <taxon>core chlorophytes</taxon>
        <taxon>Trebouxiophyceae</taxon>
        <taxon>Trebouxiales</taxon>
        <taxon>Trebouxiaceae</taxon>
        <taxon>Myrmecia</taxon>
    </lineage>
</organism>
<evidence type="ECO:0000256" key="6">
    <source>
        <dbReference type="SAM" id="MobiDB-lite"/>
    </source>
</evidence>
<evidence type="ECO:0000313" key="9">
    <source>
        <dbReference type="Proteomes" id="UP001489004"/>
    </source>
</evidence>
<comment type="similarity">
    <text evidence="2">Belongs to the TMCO4 family.</text>
</comment>
<dbReference type="SUPFAM" id="SSF53474">
    <property type="entry name" value="alpha/beta-Hydrolases"/>
    <property type="match status" value="1"/>
</dbReference>
<dbReference type="Pfam" id="PF05277">
    <property type="entry name" value="DUF726"/>
    <property type="match status" value="2"/>
</dbReference>
<name>A0AAW1Q8T5_9CHLO</name>
<feature type="region of interest" description="Disordered" evidence="6">
    <location>
        <begin position="338"/>
        <end position="399"/>
    </location>
</feature>
<feature type="transmembrane region" description="Helical" evidence="7">
    <location>
        <begin position="493"/>
        <end position="515"/>
    </location>
</feature>
<dbReference type="Proteomes" id="UP001489004">
    <property type="component" value="Unassembled WGS sequence"/>
</dbReference>
<evidence type="ECO:0000256" key="3">
    <source>
        <dbReference type="ARBA" id="ARBA00022692"/>
    </source>
</evidence>
<feature type="compositionally biased region" description="Polar residues" evidence="6">
    <location>
        <begin position="343"/>
        <end position="369"/>
    </location>
</feature>
<dbReference type="Gene3D" id="3.40.50.1820">
    <property type="entry name" value="alpha/beta hydrolase"/>
    <property type="match status" value="1"/>
</dbReference>
<evidence type="ECO:0008006" key="10">
    <source>
        <dbReference type="Google" id="ProtNLM"/>
    </source>
</evidence>
<dbReference type="EMBL" id="JALJOR010000005">
    <property type="protein sequence ID" value="KAK9817178.1"/>
    <property type="molecule type" value="Genomic_DNA"/>
</dbReference>
<keyword evidence="3 7" id="KW-0812">Transmembrane</keyword>
<evidence type="ECO:0000256" key="5">
    <source>
        <dbReference type="ARBA" id="ARBA00023136"/>
    </source>
</evidence>
<keyword evidence="9" id="KW-1185">Reference proteome</keyword>
<gene>
    <name evidence="8" type="ORF">WJX72_010703</name>
</gene>
<feature type="region of interest" description="Disordered" evidence="6">
    <location>
        <begin position="149"/>
        <end position="171"/>
    </location>
</feature>
<evidence type="ECO:0000256" key="7">
    <source>
        <dbReference type="SAM" id="Phobius"/>
    </source>
</evidence>
<evidence type="ECO:0000256" key="4">
    <source>
        <dbReference type="ARBA" id="ARBA00022989"/>
    </source>
</evidence>
<evidence type="ECO:0000313" key="8">
    <source>
        <dbReference type="EMBL" id="KAK9817178.1"/>
    </source>
</evidence>
<keyword evidence="4 7" id="KW-1133">Transmembrane helix</keyword>
<dbReference type="GO" id="GO:0016020">
    <property type="term" value="C:membrane"/>
    <property type="evidence" value="ECO:0007669"/>
    <property type="project" value="UniProtKB-SubCell"/>
</dbReference>
<comment type="caution">
    <text evidence="8">The sequence shown here is derived from an EMBL/GenBank/DDBJ whole genome shotgun (WGS) entry which is preliminary data.</text>
</comment>
<dbReference type="InterPro" id="IPR029058">
    <property type="entry name" value="AB_hydrolase_fold"/>
</dbReference>
<proteinExistence type="inferred from homology"/>
<dbReference type="InterPro" id="IPR007941">
    <property type="entry name" value="DUF726"/>
</dbReference>
<dbReference type="AlphaFoldDB" id="A0AAW1Q8T5"/>
<protein>
    <recommendedName>
        <fullName evidence="10">Transmembrane and coiled-coil domain-containing protein 4</fullName>
    </recommendedName>
</protein>
<evidence type="ECO:0000256" key="1">
    <source>
        <dbReference type="ARBA" id="ARBA00004141"/>
    </source>
</evidence>
<comment type="subcellular location">
    <subcellularLocation>
        <location evidence="1">Membrane</location>
        <topology evidence="1">Multi-pass membrane protein</topology>
    </subcellularLocation>
</comment>
<accession>A0AAW1Q8T5</accession>
<dbReference type="PANTHER" id="PTHR17920">
    <property type="entry name" value="TRANSMEMBRANE AND COILED-COIL DOMAIN-CONTAINING PROTEIN 4 TMCO4"/>
    <property type="match status" value="1"/>
</dbReference>
<evidence type="ECO:0000256" key="2">
    <source>
        <dbReference type="ARBA" id="ARBA00009824"/>
    </source>
</evidence>
<keyword evidence="5 7" id="KW-0472">Membrane</keyword>
<sequence length="669" mass="71015">METDAGPTIVLQEFGSEEKYATAALFSLALHLTQVEAGAGREAVGTGLADIAWGQPAEDEADTDCDATADGDLDKAKSAAFWGWDCCGPGGLLERIFRALNIPERSWSGLKKLPEVGGLSPKQRDAYLRLVTQYMHVLDSALCIAKPAPDAAAPKNGGREESRRRTTSADSEQVLGMHTPNVRFYDARARVTLKRMAAWLNVPWEKVAAFEHLQAYQLLVPEEGTDKKREMTVWEKSIWAAKIGGAAVGAGALFAVTGGLAAPAIAAGMGAAIGLVGGASAATAAAGATGFLATTAGTAVLASGIGAAGGGVAGSRMARRIGDVKEFGFWEVTDPADVEGLSPSASNAGSVFSEESNGTCSASLKTDGSLSKRPSRGLSIATSGRTKSDAGSGPKSPSWWRRKKRKELPLLPVPVSPSRKPDDMHMSLTIGISGSIAQRDDFLTVWRGLPAAHSELFTLVWESPELLALNGAIADFLTKQAYQEVVKFTLQNFFYTGLVAAVAAPWALLSFSQLIDTAWAVVMDRAIKAGKLLAHVLMANAHGDRPVILIGYSMGARLVFHCLLELCRHNAKGIVEHAVMLGMPVSTRHERWVMARSVVAGRFVNGYSNSDWVLGLVYRGTNGFIKEAGGLCAVNCAGVENVNLTTIIDGHFGYQKKLSEILDLIDLYN</sequence>
<dbReference type="PANTHER" id="PTHR17920:SF3">
    <property type="entry name" value="TRANSMEMBRANE AND COILED-COIL DOMAIN-CONTAINING PROTEIN 4"/>
    <property type="match status" value="1"/>
</dbReference>